<comment type="caution">
    <text evidence="2">The sequence shown here is derived from an EMBL/GenBank/DDBJ whole genome shotgun (WGS) entry which is preliminary data.</text>
</comment>
<dbReference type="GO" id="GO:0032259">
    <property type="term" value="P:methylation"/>
    <property type="evidence" value="ECO:0007669"/>
    <property type="project" value="UniProtKB-KW"/>
</dbReference>
<dbReference type="RefSeq" id="WP_354458837.1">
    <property type="nucleotide sequence ID" value="NZ_JBEWSZ010000001.1"/>
</dbReference>
<dbReference type="InterPro" id="IPR013216">
    <property type="entry name" value="Methyltransf_11"/>
</dbReference>
<evidence type="ECO:0000313" key="2">
    <source>
        <dbReference type="EMBL" id="MET2826745.1"/>
    </source>
</evidence>
<dbReference type="Pfam" id="PF08241">
    <property type="entry name" value="Methyltransf_11"/>
    <property type="match status" value="1"/>
</dbReference>
<dbReference type="SUPFAM" id="SSF158997">
    <property type="entry name" value="Trm112p-like"/>
    <property type="match status" value="1"/>
</dbReference>
<sequence length="369" mass="39671">MRRGHFEMLQPVCPGCHARGVSSALGLSVIEDERQGDILAGILGCADCGAEYPIIDGLPIIVPDVRRYVQDNLFYIMARTDLTPAVESLLGDASGPGSGMDSIRQHVSSYVWDHWADHDPQERGPAAGGALPGGVARAVISGLEMMAHDIPPGPVLDIGCGAGRSTVEIAQRTGRHVLGIDVSTPLARVSRRAAVDGKVDYARRRIGLVYDRRRFDLDIRRDLVDVWICDALALPFVSATFALAVGLNVLDCLADPGLGLAQMGRVLVPDGQALLSVPFDWTGHVTPVERWIGGHSQRGPHAGSAEAILELMLGEGPLSSGSLRREKPAREVPWHVRIHERSCMHYLAHLIVAQRAAGKMADTRALDVG</sequence>
<gene>
    <name evidence="2" type="ORF">ABVQ20_07130</name>
</gene>
<protein>
    <submittedName>
        <fullName evidence="2">Methyltransferase domain-containing protein</fullName>
    </submittedName>
</protein>
<evidence type="ECO:0000313" key="3">
    <source>
        <dbReference type="Proteomes" id="UP001548832"/>
    </source>
</evidence>
<proteinExistence type="predicted"/>
<dbReference type="Gene3D" id="3.40.50.150">
    <property type="entry name" value="Vaccinia Virus protein VP39"/>
    <property type="match status" value="1"/>
</dbReference>
<dbReference type="GO" id="GO:0008168">
    <property type="term" value="F:methyltransferase activity"/>
    <property type="evidence" value="ECO:0007669"/>
    <property type="project" value="UniProtKB-KW"/>
</dbReference>
<dbReference type="Gene3D" id="2.20.25.10">
    <property type="match status" value="1"/>
</dbReference>
<dbReference type="Proteomes" id="UP001548832">
    <property type="component" value="Unassembled WGS sequence"/>
</dbReference>
<feature type="domain" description="Methyltransferase type 11" evidence="1">
    <location>
        <begin position="156"/>
        <end position="274"/>
    </location>
</feature>
<keyword evidence="3" id="KW-1185">Reference proteome</keyword>
<dbReference type="PANTHER" id="PTHR45445">
    <property type="match status" value="1"/>
</dbReference>
<name>A0ABV2D9P3_9HYPH</name>
<dbReference type="EMBL" id="JBEWSZ010000001">
    <property type="protein sequence ID" value="MET2826745.1"/>
    <property type="molecule type" value="Genomic_DNA"/>
</dbReference>
<keyword evidence="2" id="KW-0489">Methyltransferase</keyword>
<dbReference type="PANTHER" id="PTHR45445:SF2">
    <property type="entry name" value="METHYLTRANSFERASE TYPE 11 DOMAIN-CONTAINING PROTEIN"/>
    <property type="match status" value="1"/>
</dbReference>
<dbReference type="CDD" id="cd02440">
    <property type="entry name" value="AdoMet_MTases"/>
    <property type="match status" value="1"/>
</dbReference>
<evidence type="ECO:0000259" key="1">
    <source>
        <dbReference type="Pfam" id="PF08241"/>
    </source>
</evidence>
<reference evidence="2 3" key="1">
    <citation type="submission" date="2024-06" db="EMBL/GenBank/DDBJ databases">
        <authorList>
            <person name="Kim D.-U."/>
        </authorList>
    </citation>
    <scope>NUCLEOTIDE SEQUENCE [LARGE SCALE GENOMIC DNA]</scope>
    <source>
        <strain evidence="2 3">KACC15460</strain>
    </source>
</reference>
<accession>A0ABV2D9P3</accession>
<keyword evidence="2" id="KW-0808">Transferase</keyword>
<organism evidence="2 3">
    <name type="scientific">Mesorhizobium shangrilense</name>
    <dbReference type="NCBI Taxonomy" id="460060"/>
    <lineage>
        <taxon>Bacteria</taxon>
        <taxon>Pseudomonadati</taxon>
        <taxon>Pseudomonadota</taxon>
        <taxon>Alphaproteobacteria</taxon>
        <taxon>Hyphomicrobiales</taxon>
        <taxon>Phyllobacteriaceae</taxon>
        <taxon>Mesorhizobium</taxon>
    </lineage>
</organism>
<dbReference type="SUPFAM" id="SSF53335">
    <property type="entry name" value="S-adenosyl-L-methionine-dependent methyltransferases"/>
    <property type="match status" value="1"/>
</dbReference>
<dbReference type="InterPro" id="IPR029063">
    <property type="entry name" value="SAM-dependent_MTases_sf"/>
</dbReference>